<evidence type="ECO:0000313" key="2">
    <source>
        <dbReference type="EMBL" id="OXA42974.1"/>
    </source>
</evidence>
<organism evidence="2 3">
    <name type="scientific">Folsomia candida</name>
    <name type="common">Springtail</name>
    <dbReference type="NCBI Taxonomy" id="158441"/>
    <lineage>
        <taxon>Eukaryota</taxon>
        <taxon>Metazoa</taxon>
        <taxon>Ecdysozoa</taxon>
        <taxon>Arthropoda</taxon>
        <taxon>Hexapoda</taxon>
        <taxon>Collembola</taxon>
        <taxon>Entomobryomorpha</taxon>
        <taxon>Isotomoidea</taxon>
        <taxon>Isotomidae</taxon>
        <taxon>Proisotominae</taxon>
        <taxon>Folsomia</taxon>
    </lineage>
</organism>
<accession>A0A226DDR4</accession>
<sequence length="389" mass="44160">MRETYDMDRIPEQKVTVEKFFLDLATPTGEWISGSAIQIKKADSITPPYCGSILSDTYEPPAPKKKTVLVIRQEKLKKVLEARQAQAEKLRQAAKSENKIEKKISQVSINPESELSEKNESVQMGQVLFPPSDPPVPKEQSKGKPDQAGGKITNNKSRLATNSGKVEEKSDPKLKSDTVPKLSESEFRSKSYQTNLKNKTERQKTSHIMQTDFRDKTVKPSFNVKSTESLESSTTNRDIMESNLIPKTDQDFHFTNNNLATARVPEDEKNYLLLFVTDPSNPIRMNPALFPSEDNIDRSAFSIVPPPFTKKKKKEDLTEGEEEPVREVPKIPDGCTETMLRVDYTPEEYVDQTMGFNYYAQGIRLVDGVRRVVFYHKIINPTEIKPELV</sequence>
<name>A0A226DDR4_FOLCA</name>
<gene>
    <name evidence="2" type="ORF">Fcan01_22266</name>
</gene>
<feature type="compositionally biased region" description="Polar residues" evidence="1">
    <location>
        <begin position="152"/>
        <end position="164"/>
    </location>
</feature>
<reference evidence="2 3" key="1">
    <citation type="submission" date="2015-12" db="EMBL/GenBank/DDBJ databases">
        <title>The genome of Folsomia candida.</title>
        <authorList>
            <person name="Faddeeva A."/>
            <person name="Derks M.F."/>
            <person name="Anvar Y."/>
            <person name="Smit S."/>
            <person name="Van Straalen N."/>
            <person name="Roelofs D."/>
        </authorList>
    </citation>
    <scope>NUCLEOTIDE SEQUENCE [LARGE SCALE GENOMIC DNA]</scope>
    <source>
        <strain evidence="2 3">VU population</strain>
        <tissue evidence="2">Whole body</tissue>
    </source>
</reference>
<dbReference type="Proteomes" id="UP000198287">
    <property type="component" value="Unassembled WGS sequence"/>
</dbReference>
<feature type="region of interest" description="Disordered" evidence="1">
    <location>
        <begin position="126"/>
        <end position="207"/>
    </location>
</feature>
<protein>
    <submittedName>
        <fullName evidence="2">Uncharacterized protein</fullName>
    </submittedName>
</protein>
<comment type="caution">
    <text evidence="2">The sequence shown here is derived from an EMBL/GenBank/DDBJ whole genome shotgun (WGS) entry which is preliminary data.</text>
</comment>
<proteinExistence type="predicted"/>
<evidence type="ECO:0000256" key="1">
    <source>
        <dbReference type="SAM" id="MobiDB-lite"/>
    </source>
</evidence>
<evidence type="ECO:0000313" key="3">
    <source>
        <dbReference type="Proteomes" id="UP000198287"/>
    </source>
</evidence>
<dbReference type="AlphaFoldDB" id="A0A226DDR4"/>
<keyword evidence="3" id="KW-1185">Reference proteome</keyword>
<feature type="compositionally biased region" description="Basic and acidic residues" evidence="1">
    <location>
        <begin position="165"/>
        <end position="189"/>
    </location>
</feature>
<dbReference type="EMBL" id="LNIX01000024">
    <property type="protein sequence ID" value="OXA42974.1"/>
    <property type="molecule type" value="Genomic_DNA"/>
</dbReference>
<feature type="region of interest" description="Disordered" evidence="1">
    <location>
        <begin position="311"/>
        <end position="331"/>
    </location>
</feature>